<name>A0A226EMF6_FOLCA</name>
<dbReference type="InterPro" id="IPR050113">
    <property type="entry name" value="Ub_conjugating_enzyme"/>
</dbReference>
<dbReference type="Pfam" id="PF00179">
    <property type="entry name" value="UQ_con"/>
    <property type="match status" value="1"/>
</dbReference>
<dbReference type="EC" id="2.3.2.23" evidence="2"/>
<keyword evidence="7" id="KW-0547">Nucleotide-binding</keyword>
<dbReference type="SMART" id="SM00212">
    <property type="entry name" value="UBCc"/>
    <property type="match status" value="1"/>
</dbReference>
<dbReference type="Proteomes" id="UP000198287">
    <property type="component" value="Unassembled WGS sequence"/>
</dbReference>
<evidence type="ECO:0000259" key="8">
    <source>
        <dbReference type="PROSITE" id="PS50127"/>
    </source>
</evidence>
<evidence type="ECO:0000256" key="3">
    <source>
        <dbReference type="ARBA" id="ARBA00022679"/>
    </source>
</evidence>
<evidence type="ECO:0000256" key="1">
    <source>
        <dbReference type="ARBA" id="ARBA00000485"/>
    </source>
</evidence>
<dbReference type="Gene3D" id="3.10.110.10">
    <property type="entry name" value="Ubiquitin Conjugating Enzyme"/>
    <property type="match status" value="1"/>
</dbReference>
<evidence type="ECO:0000256" key="5">
    <source>
        <dbReference type="ARBA" id="ARBA00067751"/>
    </source>
</evidence>
<dbReference type="PANTHER" id="PTHR24067">
    <property type="entry name" value="UBIQUITIN-CONJUGATING ENZYME E2"/>
    <property type="match status" value="1"/>
</dbReference>
<dbReference type="GO" id="GO:0061631">
    <property type="term" value="F:ubiquitin conjugating enzyme activity"/>
    <property type="evidence" value="ECO:0007669"/>
    <property type="project" value="UniProtKB-EC"/>
</dbReference>
<dbReference type="STRING" id="158441.A0A226EMF6"/>
<reference evidence="9 10" key="1">
    <citation type="submission" date="2015-12" db="EMBL/GenBank/DDBJ databases">
        <title>The genome of Folsomia candida.</title>
        <authorList>
            <person name="Faddeeva A."/>
            <person name="Derks M.F."/>
            <person name="Anvar Y."/>
            <person name="Smit S."/>
            <person name="Van Straalen N."/>
            <person name="Roelofs D."/>
        </authorList>
    </citation>
    <scope>NUCLEOTIDE SEQUENCE [LARGE SCALE GENOMIC DNA]</scope>
    <source>
        <strain evidence="9 10">VU population</strain>
        <tissue evidence="9">Whole body</tissue>
    </source>
</reference>
<dbReference type="InterPro" id="IPR016135">
    <property type="entry name" value="UBQ-conjugating_enzyme/RWD"/>
</dbReference>
<evidence type="ECO:0000256" key="6">
    <source>
        <dbReference type="PROSITE-ProRule" id="PRU10133"/>
    </source>
</evidence>
<dbReference type="OrthoDB" id="9973183at2759"/>
<keyword evidence="4 7" id="KW-0833">Ubl conjugation pathway</keyword>
<keyword evidence="10" id="KW-1185">Reference proteome</keyword>
<dbReference type="GO" id="GO:0005524">
    <property type="term" value="F:ATP binding"/>
    <property type="evidence" value="ECO:0007669"/>
    <property type="project" value="UniProtKB-UniRule"/>
</dbReference>
<accession>A0A226EMF6</accession>
<comment type="similarity">
    <text evidence="7">Belongs to the ubiquitin-conjugating enzyme family.</text>
</comment>
<keyword evidence="7" id="KW-0067">ATP-binding</keyword>
<dbReference type="InterPro" id="IPR000608">
    <property type="entry name" value="UBC"/>
</dbReference>
<dbReference type="InterPro" id="IPR023313">
    <property type="entry name" value="UBQ-conjugating_AS"/>
</dbReference>
<feature type="domain" description="UBC core" evidence="8">
    <location>
        <begin position="1"/>
        <end position="148"/>
    </location>
</feature>
<dbReference type="AlphaFoldDB" id="A0A226EMF6"/>
<organism evidence="9 10">
    <name type="scientific">Folsomia candida</name>
    <name type="common">Springtail</name>
    <dbReference type="NCBI Taxonomy" id="158441"/>
    <lineage>
        <taxon>Eukaryota</taxon>
        <taxon>Metazoa</taxon>
        <taxon>Ecdysozoa</taxon>
        <taxon>Arthropoda</taxon>
        <taxon>Hexapoda</taxon>
        <taxon>Collembola</taxon>
        <taxon>Entomobryomorpha</taxon>
        <taxon>Isotomoidea</taxon>
        <taxon>Isotomidae</taxon>
        <taxon>Proisotominae</taxon>
        <taxon>Folsomia</taxon>
    </lineage>
</organism>
<dbReference type="PROSITE" id="PS50127">
    <property type="entry name" value="UBC_2"/>
    <property type="match status" value="1"/>
</dbReference>
<evidence type="ECO:0000256" key="7">
    <source>
        <dbReference type="RuleBase" id="RU362109"/>
    </source>
</evidence>
<sequence>MVSRRIQLELKEMQTAKVDGFDNLKVDDAKMNVWEGIIVPSNAPYNKGAFRVEITFPDGYPFKPPSVVFKTKIYHPNVDEKGVVCLNVINNENWKPATKISQVIQALVALVNNPEPEHALRADLAELFQNDISKFKKSAEDFTKKHAEKRPTK</sequence>
<dbReference type="SUPFAM" id="SSF54495">
    <property type="entry name" value="UBC-like"/>
    <property type="match status" value="1"/>
</dbReference>
<dbReference type="EMBL" id="LNIX01000003">
    <property type="protein sequence ID" value="OXA58639.1"/>
    <property type="molecule type" value="Genomic_DNA"/>
</dbReference>
<gene>
    <name evidence="9" type="ORF">Fcan01_07087</name>
</gene>
<dbReference type="FunFam" id="3.10.110.10:FF:000011">
    <property type="entry name" value="Ubiquitin-conjugating enzyme E2 L3"/>
    <property type="match status" value="1"/>
</dbReference>
<feature type="active site" description="Glycyl thioester intermediate" evidence="6">
    <location>
        <position position="85"/>
    </location>
</feature>
<evidence type="ECO:0000256" key="4">
    <source>
        <dbReference type="ARBA" id="ARBA00022786"/>
    </source>
</evidence>
<proteinExistence type="inferred from homology"/>
<dbReference type="CDD" id="cd23801">
    <property type="entry name" value="UBCc_UBE2L3"/>
    <property type="match status" value="1"/>
</dbReference>
<evidence type="ECO:0000313" key="9">
    <source>
        <dbReference type="EMBL" id="OXA58639.1"/>
    </source>
</evidence>
<protein>
    <recommendedName>
        <fullName evidence="5">Ubiquitin-conjugating enzyme E2-18 kDa</fullName>
        <ecNumber evidence="2">2.3.2.23</ecNumber>
    </recommendedName>
</protein>
<comment type="catalytic activity">
    <reaction evidence="1">
        <text>S-ubiquitinyl-[E1 ubiquitin-activating enzyme]-L-cysteine + [E2 ubiquitin-conjugating enzyme]-L-cysteine = [E1 ubiquitin-activating enzyme]-L-cysteine + S-ubiquitinyl-[E2 ubiquitin-conjugating enzyme]-L-cysteine.</text>
        <dbReference type="EC" id="2.3.2.23"/>
    </reaction>
</comment>
<comment type="caution">
    <text evidence="9">The sequence shown here is derived from an EMBL/GenBank/DDBJ whole genome shotgun (WGS) entry which is preliminary data.</text>
</comment>
<evidence type="ECO:0000256" key="2">
    <source>
        <dbReference type="ARBA" id="ARBA00012486"/>
    </source>
</evidence>
<evidence type="ECO:0000313" key="10">
    <source>
        <dbReference type="Proteomes" id="UP000198287"/>
    </source>
</evidence>
<keyword evidence="3" id="KW-0808">Transferase</keyword>
<dbReference type="OMA" id="YHPNNDK"/>
<dbReference type="PROSITE" id="PS00183">
    <property type="entry name" value="UBC_1"/>
    <property type="match status" value="1"/>
</dbReference>